<accession>A0A6L2ZUQ7</accession>
<dbReference type="EMBL" id="BLXU01000005">
    <property type="protein sequence ID" value="GFO51769.1"/>
    <property type="molecule type" value="Genomic_DNA"/>
</dbReference>
<proteinExistence type="predicted"/>
<keyword evidence="1" id="KW-0472">Membrane</keyword>
<keyword evidence="1" id="KW-0812">Transmembrane</keyword>
<evidence type="ECO:0000313" key="3">
    <source>
        <dbReference type="Proteomes" id="UP000504756"/>
    </source>
</evidence>
<dbReference type="Proteomes" id="UP000504756">
    <property type="component" value="Unassembled WGS sequence"/>
</dbReference>
<protein>
    <submittedName>
        <fullName evidence="2">Uncharacterized protein</fullName>
    </submittedName>
</protein>
<name>A0A6L2ZUQ7_9LACT</name>
<organism evidence="2 3">
    <name type="scientific">Lactococcus garvieae</name>
    <dbReference type="NCBI Taxonomy" id="1363"/>
    <lineage>
        <taxon>Bacteria</taxon>
        <taxon>Bacillati</taxon>
        <taxon>Bacillota</taxon>
        <taxon>Bacilli</taxon>
        <taxon>Lactobacillales</taxon>
        <taxon>Streptococcaceae</taxon>
        <taxon>Lactococcus</taxon>
    </lineage>
</organism>
<evidence type="ECO:0000313" key="2">
    <source>
        <dbReference type="EMBL" id="GFO51769.1"/>
    </source>
</evidence>
<sequence length="59" mass="6870">MFMKQHWMDKIADKLYIDGVHPLVTLMVWEIALIGILVVIIALFVAEMPNVLSHINFKY</sequence>
<feature type="transmembrane region" description="Helical" evidence="1">
    <location>
        <begin position="20"/>
        <end position="46"/>
    </location>
</feature>
<evidence type="ECO:0000256" key="1">
    <source>
        <dbReference type="SAM" id="Phobius"/>
    </source>
</evidence>
<dbReference type="AlphaFoldDB" id="A0A6L2ZUQ7"/>
<keyword evidence="1" id="KW-1133">Transmembrane helix</keyword>
<reference evidence="2 3" key="1">
    <citation type="submission" date="2020-06" db="EMBL/GenBank/DDBJ databases">
        <title>Draft genome sequence of Lactic acid bacteria from Okinawan-style tofu.</title>
        <authorList>
            <person name="Takara I."/>
            <person name="Ikematsu S."/>
        </authorList>
    </citation>
    <scope>NUCLEOTIDE SEQUENCE [LARGE SCALE GENOMIC DNA]</scope>
    <source>
        <strain evidence="3">lg38</strain>
    </source>
</reference>
<comment type="caution">
    <text evidence="2">The sequence shown here is derived from an EMBL/GenBank/DDBJ whole genome shotgun (WGS) entry which is preliminary data.</text>
</comment>
<gene>
    <name evidence="2" type="ORF">ikelab_10440</name>
</gene>